<dbReference type="PANTHER" id="PTHR13480">
    <property type="entry name" value="E3 UBIQUITIN-PROTEIN LIGASE HAKAI-RELATED"/>
    <property type="match status" value="1"/>
</dbReference>
<protein>
    <recommendedName>
        <fullName evidence="13">E3 ubiquitin-protein ligase Hakai</fullName>
        <ecNumber evidence="4">2.3.2.27</ecNumber>
    </recommendedName>
</protein>
<comment type="subcellular location">
    <subcellularLocation>
        <location evidence="2">Nucleus</location>
    </subcellularLocation>
</comment>
<evidence type="ECO:0000256" key="2">
    <source>
        <dbReference type="ARBA" id="ARBA00004123"/>
    </source>
</evidence>
<feature type="compositionally biased region" description="Pro residues" evidence="14">
    <location>
        <begin position="368"/>
        <end position="386"/>
    </location>
</feature>
<evidence type="ECO:0000256" key="4">
    <source>
        <dbReference type="ARBA" id="ARBA00012483"/>
    </source>
</evidence>
<feature type="region of interest" description="Disordered" evidence="14">
    <location>
        <begin position="336"/>
        <end position="498"/>
    </location>
</feature>
<dbReference type="GeneID" id="116952685"/>
<dbReference type="AlphaFoldDB" id="A0AAJ7U1T5"/>
<dbReference type="InterPro" id="IPR040380">
    <property type="entry name" value="HAKAI-like_RING-HC"/>
</dbReference>
<keyword evidence="17" id="KW-1185">Reference proteome</keyword>
<dbReference type="GO" id="GO:0030155">
    <property type="term" value="P:regulation of cell adhesion"/>
    <property type="evidence" value="ECO:0007669"/>
    <property type="project" value="TreeGrafter"/>
</dbReference>
<evidence type="ECO:0000313" key="18">
    <source>
        <dbReference type="RefSeq" id="XP_032828160.1"/>
    </source>
</evidence>
<keyword evidence="11" id="KW-0539">Nucleus</keyword>
<evidence type="ECO:0000256" key="12">
    <source>
        <dbReference type="ARBA" id="ARBA00038499"/>
    </source>
</evidence>
<dbReference type="GO" id="GO:0008270">
    <property type="term" value="F:zinc ion binding"/>
    <property type="evidence" value="ECO:0007669"/>
    <property type="project" value="UniProtKB-KW"/>
</dbReference>
<dbReference type="GO" id="GO:0036396">
    <property type="term" value="C:RNA N6-methyladenosine methyltransferase complex"/>
    <property type="evidence" value="ECO:0007669"/>
    <property type="project" value="UniProtKB-ARBA"/>
</dbReference>
<feature type="compositionally biased region" description="Acidic residues" evidence="14">
    <location>
        <begin position="1"/>
        <end position="10"/>
    </location>
</feature>
<comment type="catalytic activity">
    <reaction evidence="1">
        <text>S-ubiquitinyl-[E2 ubiquitin-conjugating enzyme]-L-cysteine + [acceptor protein]-L-lysine = [E2 ubiquitin-conjugating enzyme]-L-cysteine + N(6)-ubiquitinyl-[acceptor protein]-L-lysine.</text>
        <dbReference type="EC" id="2.3.2.27"/>
    </reaction>
</comment>
<dbReference type="InterPro" id="IPR017907">
    <property type="entry name" value="Znf_RING_CS"/>
</dbReference>
<evidence type="ECO:0000256" key="5">
    <source>
        <dbReference type="ARBA" id="ARBA00022473"/>
    </source>
</evidence>
<evidence type="ECO:0000256" key="14">
    <source>
        <dbReference type="SAM" id="MobiDB-lite"/>
    </source>
</evidence>
<dbReference type="Pfam" id="PF00097">
    <property type="entry name" value="zf-C3HC4"/>
    <property type="match status" value="1"/>
</dbReference>
<dbReference type="EC" id="2.3.2.27" evidence="4"/>
<dbReference type="PANTHER" id="PTHR13480:SF0">
    <property type="entry name" value="E3 UBIQUITIN-PROTEIN LIGASE HAKAI"/>
    <property type="match status" value="1"/>
</dbReference>
<keyword evidence="5" id="KW-0217">Developmental protein</keyword>
<gene>
    <name evidence="18" type="primary">LOC116952685</name>
</gene>
<evidence type="ECO:0000256" key="9">
    <source>
        <dbReference type="ARBA" id="ARBA00022786"/>
    </source>
</evidence>
<feature type="compositionally biased region" description="Pro residues" evidence="14">
    <location>
        <begin position="412"/>
        <end position="450"/>
    </location>
</feature>
<evidence type="ECO:0000256" key="1">
    <source>
        <dbReference type="ARBA" id="ARBA00000900"/>
    </source>
</evidence>
<dbReference type="Pfam" id="PF18408">
    <property type="entry name" value="zf_Hakai"/>
    <property type="match status" value="1"/>
</dbReference>
<evidence type="ECO:0000256" key="3">
    <source>
        <dbReference type="ARBA" id="ARBA00004906"/>
    </source>
</evidence>
<feature type="domain" description="Hakai C2H2 zinc finger" evidence="16">
    <location>
        <begin position="183"/>
        <end position="214"/>
    </location>
</feature>
<dbReference type="InterPro" id="IPR013083">
    <property type="entry name" value="Znf_RING/FYVE/PHD"/>
</dbReference>
<evidence type="ECO:0000256" key="7">
    <source>
        <dbReference type="ARBA" id="ARBA00022723"/>
    </source>
</evidence>
<keyword evidence="10" id="KW-0862">Zinc</keyword>
<feature type="region of interest" description="Disordered" evidence="14">
    <location>
        <begin position="1"/>
        <end position="20"/>
    </location>
</feature>
<dbReference type="Proteomes" id="UP001318040">
    <property type="component" value="Chromosome 48"/>
</dbReference>
<comment type="pathway">
    <text evidence="3">Protein modification; protein ubiquitination.</text>
</comment>
<feature type="domain" description="Zinc finger C3HC4 RING-type" evidence="15">
    <location>
        <begin position="107"/>
        <end position="144"/>
    </location>
</feature>
<evidence type="ECO:0000256" key="11">
    <source>
        <dbReference type="ARBA" id="ARBA00023242"/>
    </source>
</evidence>
<feature type="compositionally biased region" description="Basic and acidic residues" evidence="14">
    <location>
        <begin position="256"/>
        <end position="265"/>
    </location>
</feature>
<dbReference type="InterPro" id="IPR040383">
    <property type="entry name" value="HAKAI/CBLL2"/>
</dbReference>
<evidence type="ECO:0000313" key="17">
    <source>
        <dbReference type="Proteomes" id="UP001318040"/>
    </source>
</evidence>
<evidence type="ECO:0000256" key="8">
    <source>
        <dbReference type="ARBA" id="ARBA00022771"/>
    </source>
</evidence>
<keyword evidence="8" id="KW-0863">Zinc-finger</keyword>
<feature type="region of interest" description="Disordered" evidence="14">
    <location>
        <begin position="256"/>
        <end position="276"/>
    </location>
</feature>
<dbReference type="FunFam" id="6.10.140.2210:FF:000001">
    <property type="entry name" value="Putative e3 ubiquitin-protein ligase hakai"/>
    <property type="match status" value="1"/>
</dbReference>
<dbReference type="InterPro" id="IPR041042">
    <property type="entry name" value="Znf_Hakai"/>
</dbReference>
<dbReference type="PROSITE" id="PS00518">
    <property type="entry name" value="ZF_RING_1"/>
    <property type="match status" value="1"/>
</dbReference>
<accession>A0AAJ7U1T5</accession>
<evidence type="ECO:0000259" key="15">
    <source>
        <dbReference type="Pfam" id="PF00097"/>
    </source>
</evidence>
<evidence type="ECO:0000256" key="10">
    <source>
        <dbReference type="ARBA" id="ARBA00022833"/>
    </source>
</evidence>
<comment type="similarity">
    <text evidence="12">Belongs to the Hakai family.</text>
</comment>
<organism evidence="17 18">
    <name type="scientific">Petromyzon marinus</name>
    <name type="common">Sea lamprey</name>
    <dbReference type="NCBI Taxonomy" id="7757"/>
    <lineage>
        <taxon>Eukaryota</taxon>
        <taxon>Metazoa</taxon>
        <taxon>Chordata</taxon>
        <taxon>Craniata</taxon>
        <taxon>Vertebrata</taxon>
        <taxon>Cyclostomata</taxon>
        <taxon>Hyperoartia</taxon>
        <taxon>Petromyzontiformes</taxon>
        <taxon>Petromyzontidae</taxon>
        <taxon>Petromyzon</taxon>
    </lineage>
</organism>
<dbReference type="SUPFAM" id="SSF57850">
    <property type="entry name" value="RING/U-box"/>
    <property type="match status" value="1"/>
</dbReference>
<feature type="compositionally biased region" description="Pro residues" evidence="14">
    <location>
        <begin position="266"/>
        <end position="276"/>
    </location>
</feature>
<evidence type="ECO:0000259" key="16">
    <source>
        <dbReference type="Pfam" id="PF18408"/>
    </source>
</evidence>
<dbReference type="RefSeq" id="XP_032828160.1">
    <property type="nucleotide sequence ID" value="XM_032972269.1"/>
</dbReference>
<dbReference type="KEGG" id="pmrn:116952685"/>
<sequence length="498" mass="53227">MDAEDHDLEGEPGSAAVGSADVRRSIPIKLISERGAAASRSGGLPWAMYKSPRHPSPDREGTGEYADESFRVHEDYGRDHDKHPKTIIWDCKINIFGKKDEIPVHFCDKCGLPIKVYGRMIPCKHVFCFDCASLHEQRGDKSCPGTVVSVYTDPMASALPARSPRYTARCVDQVQRIEQCLRGTVFLCNVVSGCKRTYLSQRDLQAHINHRHVRHTKPQQRPLEPPLAVGQMHPSVVSEEHHVVAPGPGVHDHYQKPPNIAHDESAPPPPDMPPHPPIVPSSAAAAAAVAAAVASAAAAAAAAAAAPSPRCAPQESYRITTITTARKHCNLITVPIQGQEGGQGHGPPSGGGGGAYAEVGRRVDYPAQAPPNGPPPPPPPPPQPPRPPHHMHFVAPPSIPMSHPPAHMAYSQPPPPIVGQRPPVPFMGQPPPPLHYTPPPPGPLTPPYSQPPSVGLWGAARPPPPVPPPPRGPVPPPGSLPPSVTAPPDQARYRPYYQ</sequence>
<keyword evidence="7" id="KW-0479">Metal-binding</keyword>
<dbReference type="Gene3D" id="6.10.140.2210">
    <property type="match status" value="1"/>
</dbReference>
<reference evidence="18" key="1">
    <citation type="submission" date="2025-08" db="UniProtKB">
        <authorList>
            <consortium name="RefSeq"/>
        </authorList>
    </citation>
    <scope>IDENTIFICATION</scope>
    <source>
        <tissue evidence="18">Sperm</tissue>
    </source>
</reference>
<evidence type="ECO:0000256" key="6">
    <source>
        <dbReference type="ARBA" id="ARBA00022679"/>
    </source>
</evidence>
<keyword evidence="6" id="KW-0808">Transferase</keyword>
<keyword evidence="9" id="KW-0833">Ubl conjugation pathway</keyword>
<feature type="compositionally biased region" description="Gly residues" evidence="14">
    <location>
        <begin position="339"/>
        <end position="355"/>
    </location>
</feature>
<dbReference type="InterPro" id="IPR018957">
    <property type="entry name" value="Znf_C3HC4_RING-type"/>
</dbReference>
<proteinExistence type="inferred from homology"/>
<dbReference type="GO" id="GO:0016567">
    <property type="term" value="P:protein ubiquitination"/>
    <property type="evidence" value="ECO:0007669"/>
    <property type="project" value="InterPro"/>
</dbReference>
<dbReference type="GO" id="GO:0005634">
    <property type="term" value="C:nucleus"/>
    <property type="evidence" value="ECO:0007669"/>
    <property type="project" value="UniProtKB-SubCell"/>
</dbReference>
<dbReference type="GO" id="GO:0005737">
    <property type="term" value="C:cytoplasm"/>
    <property type="evidence" value="ECO:0007669"/>
    <property type="project" value="UniProtKB-ARBA"/>
</dbReference>
<dbReference type="GO" id="GO:0061630">
    <property type="term" value="F:ubiquitin protein ligase activity"/>
    <property type="evidence" value="ECO:0007669"/>
    <property type="project" value="UniProtKB-EC"/>
</dbReference>
<evidence type="ECO:0000256" key="13">
    <source>
        <dbReference type="ARBA" id="ARBA00041081"/>
    </source>
</evidence>
<dbReference type="CDD" id="cd16508">
    <property type="entry name" value="RING-HC_HAKAI-like"/>
    <property type="match status" value="1"/>
</dbReference>
<feature type="compositionally biased region" description="Pro residues" evidence="14">
    <location>
        <begin position="461"/>
        <end position="480"/>
    </location>
</feature>
<dbReference type="Gene3D" id="3.30.40.10">
    <property type="entry name" value="Zinc/RING finger domain, C3HC4 (zinc finger)"/>
    <property type="match status" value="1"/>
</dbReference>
<name>A0AAJ7U1T5_PETMA</name>